<dbReference type="RefSeq" id="WP_131447731.1">
    <property type="nucleotide sequence ID" value="NZ_SJZI01000008.1"/>
</dbReference>
<dbReference type="Gene3D" id="2.60.40.10">
    <property type="entry name" value="Immunoglobulins"/>
    <property type="match status" value="1"/>
</dbReference>
<evidence type="ECO:0000313" key="2">
    <source>
        <dbReference type="EMBL" id="TCJ17681.1"/>
    </source>
</evidence>
<reference evidence="2 3" key="1">
    <citation type="submission" date="2019-03" db="EMBL/GenBank/DDBJ databases">
        <authorList>
            <person name="Kim M.K.M."/>
        </authorList>
    </citation>
    <scope>NUCLEOTIDE SEQUENCE [LARGE SCALE GENOMIC DNA]</scope>
    <source>
        <strain evidence="2 3">17J68-12</strain>
    </source>
</reference>
<gene>
    <name evidence="2" type="ORF">EPD60_05690</name>
</gene>
<dbReference type="EMBL" id="SJZI01000008">
    <property type="protein sequence ID" value="TCJ17681.1"/>
    <property type="molecule type" value="Genomic_DNA"/>
</dbReference>
<keyword evidence="3" id="KW-1185">Reference proteome</keyword>
<dbReference type="InterPro" id="IPR013783">
    <property type="entry name" value="Ig-like_fold"/>
</dbReference>
<dbReference type="PANTHER" id="PTHR37833:SF1">
    <property type="entry name" value="SIGNAL PEPTIDE PROTEIN"/>
    <property type="match status" value="1"/>
</dbReference>
<evidence type="ECO:0000313" key="3">
    <source>
        <dbReference type="Proteomes" id="UP000295334"/>
    </source>
</evidence>
<name>A0A4R1BK01_9BACT</name>
<sequence>MRKLLLAAALLVGGLAAQAQEKVDNAVKISTERYDFGKIKQGVPVNTAFEIKNISDKPLVIESATGSCGCTTPTVPKEPIAPGATAKLPVNYNAAAMGVFNKTVTVKFAGITEPKVLTITGETLDEAAYTKYQAEKPVDTKTKVKNGGTKEKTKVKA</sequence>
<keyword evidence="1" id="KW-0732">Signal</keyword>
<organism evidence="2 3">
    <name type="scientific">Flaviaesturariibacter flavus</name>
    <dbReference type="NCBI Taxonomy" id="2502780"/>
    <lineage>
        <taxon>Bacteria</taxon>
        <taxon>Pseudomonadati</taxon>
        <taxon>Bacteroidota</taxon>
        <taxon>Chitinophagia</taxon>
        <taxon>Chitinophagales</taxon>
        <taxon>Chitinophagaceae</taxon>
        <taxon>Flaviaestuariibacter</taxon>
    </lineage>
</organism>
<dbReference type="Pfam" id="PF07610">
    <property type="entry name" value="DUF1573"/>
    <property type="match status" value="1"/>
</dbReference>
<dbReference type="OrthoDB" id="826619at2"/>
<evidence type="ECO:0000256" key="1">
    <source>
        <dbReference type="SAM" id="SignalP"/>
    </source>
</evidence>
<protein>
    <submittedName>
        <fullName evidence="2">DUF1573 domain-containing protein</fullName>
    </submittedName>
</protein>
<feature type="signal peptide" evidence="1">
    <location>
        <begin position="1"/>
        <end position="19"/>
    </location>
</feature>
<proteinExistence type="predicted"/>
<dbReference type="AlphaFoldDB" id="A0A4R1BK01"/>
<dbReference type="InterPro" id="IPR011467">
    <property type="entry name" value="DUF1573"/>
</dbReference>
<accession>A0A4R1BK01</accession>
<dbReference type="PANTHER" id="PTHR37833">
    <property type="entry name" value="LIPOPROTEIN-RELATED"/>
    <property type="match status" value="1"/>
</dbReference>
<dbReference type="Proteomes" id="UP000295334">
    <property type="component" value="Unassembled WGS sequence"/>
</dbReference>
<feature type="chain" id="PRO_5020614207" evidence="1">
    <location>
        <begin position="20"/>
        <end position="157"/>
    </location>
</feature>
<comment type="caution">
    <text evidence="2">The sequence shown here is derived from an EMBL/GenBank/DDBJ whole genome shotgun (WGS) entry which is preliminary data.</text>
</comment>